<dbReference type="InterPro" id="IPR024370">
    <property type="entry name" value="PBP_domain"/>
</dbReference>
<keyword evidence="2" id="KW-0812">Transmembrane</keyword>
<evidence type="ECO:0000256" key="2">
    <source>
        <dbReference type="SAM" id="Phobius"/>
    </source>
</evidence>
<proteinExistence type="predicted"/>
<dbReference type="PANTHER" id="PTHR30570">
    <property type="entry name" value="PERIPLASMIC PHOSPHATE BINDING COMPONENT OF PHOSPHATE ABC TRANSPORTER"/>
    <property type="match status" value="1"/>
</dbReference>
<dbReference type="Gene3D" id="3.40.190.10">
    <property type="entry name" value="Periplasmic binding protein-like II"/>
    <property type="match status" value="2"/>
</dbReference>
<dbReference type="SUPFAM" id="SSF53850">
    <property type="entry name" value="Periplasmic binding protein-like II"/>
    <property type="match status" value="1"/>
</dbReference>
<protein>
    <recommendedName>
        <fullName evidence="3">PBP domain-containing protein</fullName>
    </recommendedName>
</protein>
<evidence type="ECO:0000259" key="3">
    <source>
        <dbReference type="Pfam" id="PF12849"/>
    </source>
</evidence>
<evidence type="ECO:0000313" key="5">
    <source>
        <dbReference type="Proteomes" id="UP000249645"/>
    </source>
</evidence>
<comment type="caution">
    <text evidence="4">The sequence shown here is derived from an EMBL/GenBank/DDBJ whole genome shotgun (WGS) entry which is preliminary data.</text>
</comment>
<dbReference type="AlphaFoldDB" id="A0A2W5EYA0"/>
<evidence type="ECO:0000256" key="1">
    <source>
        <dbReference type="ARBA" id="ARBA00022729"/>
    </source>
</evidence>
<name>A0A2W5EYA0_9SPHI</name>
<organism evidence="4 5">
    <name type="scientific">Pseudopedobacter saltans</name>
    <dbReference type="NCBI Taxonomy" id="151895"/>
    <lineage>
        <taxon>Bacteria</taxon>
        <taxon>Pseudomonadati</taxon>
        <taxon>Bacteroidota</taxon>
        <taxon>Sphingobacteriia</taxon>
        <taxon>Sphingobacteriales</taxon>
        <taxon>Sphingobacteriaceae</taxon>
        <taxon>Pseudopedobacter</taxon>
    </lineage>
</organism>
<feature type="transmembrane region" description="Helical" evidence="2">
    <location>
        <begin position="12"/>
        <end position="30"/>
    </location>
</feature>
<dbReference type="Proteomes" id="UP000249645">
    <property type="component" value="Unassembled WGS sequence"/>
</dbReference>
<sequence>MYLFNIRYKQSIQLFFPIIAIFFLIGLDSCKKKKKEKEENVISTQTTPDNGTLHISVDETFRPVIDQEIEMYHATYPNAHIIADYKPEVDCFKDFQNDTSRLIIVARGLDSSESNFYKAQLGAVPRYEIVAFDAVAVLVNRQSPDSLFSYEQLQDILTGKESNKTVAVDGSKATSTVRYLIDSILKGKEFGSNIIATSGSKEVLNYVTNNVNAIGFIGYSWMAAIQDSTNSYYNSKIKTALIKCKTCKENNMYARPSQENITNMRYSMFRPVVSIIKDRDPSLATGFYNFLQSERGQLIFRRALLMPAMVAFNVRQVNLK</sequence>
<dbReference type="EMBL" id="QFOI01000168">
    <property type="protein sequence ID" value="PZP48198.1"/>
    <property type="molecule type" value="Genomic_DNA"/>
</dbReference>
<dbReference type="Pfam" id="PF12849">
    <property type="entry name" value="PBP_like_2"/>
    <property type="match status" value="1"/>
</dbReference>
<keyword evidence="2" id="KW-0472">Membrane</keyword>
<evidence type="ECO:0000313" key="4">
    <source>
        <dbReference type="EMBL" id="PZP48198.1"/>
    </source>
</evidence>
<dbReference type="PANTHER" id="PTHR30570:SF1">
    <property type="entry name" value="PHOSPHATE-BINDING PROTEIN PSTS"/>
    <property type="match status" value="1"/>
</dbReference>
<dbReference type="InterPro" id="IPR050811">
    <property type="entry name" value="Phosphate_ABC_transporter"/>
</dbReference>
<reference evidence="4 5" key="1">
    <citation type="submission" date="2017-11" db="EMBL/GenBank/DDBJ databases">
        <title>Infants hospitalized years apart are colonized by the same room-sourced microbial strains.</title>
        <authorList>
            <person name="Brooks B."/>
            <person name="Olm M.R."/>
            <person name="Firek B.A."/>
            <person name="Baker R."/>
            <person name="Thomas B.C."/>
            <person name="Morowitz M.J."/>
            <person name="Banfield J.F."/>
        </authorList>
    </citation>
    <scope>NUCLEOTIDE SEQUENCE [LARGE SCALE GENOMIC DNA]</scope>
    <source>
        <strain evidence="4">S2_009_000_R2_76</strain>
    </source>
</reference>
<keyword evidence="1" id="KW-0732">Signal</keyword>
<feature type="domain" description="PBP" evidence="3">
    <location>
        <begin position="44"/>
        <end position="294"/>
    </location>
</feature>
<accession>A0A2W5EYA0</accession>
<keyword evidence="2" id="KW-1133">Transmembrane helix</keyword>
<gene>
    <name evidence="4" type="ORF">DI598_10205</name>
</gene>